<dbReference type="EMBL" id="JANAVB010040218">
    <property type="protein sequence ID" value="KAJ6798809.1"/>
    <property type="molecule type" value="Genomic_DNA"/>
</dbReference>
<comment type="caution">
    <text evidence="2">The sequence shown here is derived from an EMBL/GenBank/DDBJ whole genome shotgun (WGS) entry which is preliminary data.</text>
</comment>
<dbReference type="Proteomes" id="UP001140949">
    <property type="component" value="Unassembled WGS sequence"/>
</dbReference>
<reference evidence="2" key="1">
    <citation type="journal article" date="2023" name="GigaByte">
        <title>Genome assembly of the bearded iris, Iris pallida Lam.</title>
        <authorList>
            <person name="Bruccoleri R.E."/>
            <person name="Oakeley E.J."/>
            <person name="Faust A.M.E."/>
            <person name="Altorfer M."/>
            <person name="Dessus-Babus S."/>
            <person name="Burckhardt D."/>
            <person name="Oertli M."/>
            <person name="Naumann U."/>
            <person name="Petersen F."/>
            <person name="Wong J."/>
        </authorList>
    </citation>
    <scope>NUCLEOTIDE SEQUENCE</scope>
    <source>
        <strain evidence="2">GSM-AAB239-AS_SAM_17_03QT</strain>
    </source>
</reference>
<proteinExistence type="predicted"/>
<evidence type="ECO:0000313" key="3">
    <source>
        <dbReference type="Proteomes" id="UP001140949"/>
    </source>
</evidence>
<accession>A0AAX6E4C5</accession>
<gene>
    <name evidence="2" type="ORF">M6B38_211090</name>
</gene>
<sequence length="79" mass="8854">MTMDTPGQHGNQFEHLGHQMPDQDSSSTQSTDQSHKELSGSSEVVQSNVTPITFSALRHSLQIFQFLQIQELQTLVIKD</sequence>
<reference evidence="2" key="2">
    <citation type="submission" date="2023-04" db="EMBL/GenBank/DDBJ databases">
        <authorList>
            <person name="Bruccoleri R.E."/>
            <person name="Oakeley E.J."/>
            <person name="Faust A.-M."/>
            <person name="Dessus-Babus S."/>
            <person name="Altorfer M."/>
            <person name="Burckhardt D."/>
            <person name="Oertli M."/>
            <person name="Naumann U."/>
            <person name="Petersen F."/>
            <person name="Wong J."/>
        </authorList>
    </citation>
    <scope>NUCLEOTIDE SEQUENCE</scope>
    <source>
        <strain evidence="2">GSM-AAB239-AS_SAM_17_03QT</strain>
        <tissue evidence="2">Leaf</tissue>
    </source>
</reference>
<keyword evidence="3" id="KW-1185">Reference proteome</keyword>
<dbReference type="AlphaFoldDB" id="A0AAX6E4C5"/>
<name>A0AAX6E4C5_IRIPA</name>
<organism evidence="2 3">
    <name type="scientific">Iris pallida</name>
    <name type="common">Sweet iris</name>
    <dbReference type="NCBI Taxonomy" id="29817"/>
    <lineage>
        <taxon>Eukaryota</taxon>
        <taxon>Viridiplantae</taxon>
        <taxon>Streptophyta</taxon>
        <taxon>Embryophyta</taxon>
        <taxon>Tracheophyta</taxon>
        <taxon>Spermatophyta</taxon>
        <taxon>Magnoliopsida</taxon>
        <taxon>Liliopsida</taxon>
        <taxon>Asparagales</taxon>
        <taxon>Iridaceae</taxon>
        <taxon>Iridoideae</taxon>
        <taxon>Irideae</taxon>
        <taxon>Iris</taxon>
    </lineage>
</organism>
<evidence type="ECO:0000256" key="1">
    <source>
        <dbReference type="SAM" id="MobiDB-lite"/>
    </source>
</evidence>
<feature type="compositionally biased region" description="Low complexity" evidence="1">
    <location>
        <begin position="22"/>
        <end position="32"/>
    </location>
</feature>
<evidence type="ECO:0000313" key="2">
    <source>
        <dbReference type="EMBL" id="KAJ6798809.1"/>
    </source>
</evidence>
<protein>
    <submittedName>
        <fullName evidence="2">Nuclear transcription factor Y subunit A-7-like</fullName>
    </submittedName>
</protein>
<feature type="region of interest" description="Disordered" evidence="1">
    <location>
        <begin position="1"/>
        <end position="45"/>
    </location>
</feature>